<protein>
    <submittedName>
        <fullName evidence="2">Uncharacterized protein</fullName>
    </submittedName>
</protein>
<dbReference type="EMBL" id="JANKHO010001144">
    <property type="protein sequence ID" value="KAJ3503420.1"/>
    <property type="molecule type" value="Genomic_DNA"/>
</dbReference>
<evidence type="ECO:0000313" key="3">
    <source>
        <dbReference type="Proteomes" id="UP001148786"/>
    </source>
</evidence>
<keyword evidence="1" id="KW-1133">Transmembrane helix</keyword>
<dbReference type="Proteomes" id="UP001148786">
    <property type="component" value="Unassembled WGS sequence"/>
</dbReference>
<dbReference type="InterPro" id="IPR019182">
    <property type="entry name" value="Cytochrome_b-c1_su10_fun"/>
</dbReference>
<name>A0A9W8JVF6_9AGAR</name>
<sequence>MARLVFTPQSTVAATVTATKRWVPTLGIWGASAGAGALLLLSVTPLVRRELLEKVPVLGSYYQDKTPASDKPF</sequence>
<dbReference type="OrthoDB" id="2391627at2759"/>
<feature type="transmembrane region" description="Helical" evidence="1">
    <location>
        <begin position="28"/>
        <end position="47"/>
    </location>
</feature>
<dbReference type="PANTHER" id="PTHR28254">
    <property type="entry name" value="CYTOCHROME B-C1 COMPLEX SUBUNIT 10"/>
    <property type="match status" value="1"/>
</dbReference>
<organism evidence="2 3">
    <name type="scientific">Agrocybe chaxingu</name>
    <dbReference type="NCBI Taxonomy" id="84603"/>
    <lineage>
        <taxon>Eukaryota</taxon>
        <taxon>Fungi</taxon>
        <taxon>Dikarya</taxon>
        <taxon>Basidiomycota</taxon>
        <taxon>Agaricomycotina</taxon>
        <taxon>Agaricomycetes</taxon>
        <taxon>Agaricomycetidae</taxon>
        <taxon>Agaricales</taxon>
        <taxon>Agaricineae</taxon>
        <taxon>Strophariaceae</taxon>
        <taxon>Agrocybe</taxon>
    </lineage>
</organism>
<keyword evidence="1" id="KW-0472">Membrane</keyword>
<keyword evidence="3" id="KW-1185">Reference proteome</keyword>
<dbReference type="PANTHER" id="PTHR28254:SF1">
    <property type="entry name" value="CYTOCHROME B-C1 COMPLEX SUBUNIT 10, MITOCHONDRIAL"/>
    <property type="match status" value="1"/>
</dbReference>
<keyword evidence="1" id="KW-0812">Transmembrane</keyword>
<dbReference type="AlphaFoldDB" id="A0A9W8JVF6"/>
<dbReference type="Pfam" id="PF09796">
    <property type="entry name" value="QCR10"/>
    <property type="match status" value="1"/>
</dbReference>
<proteinExistence type="predicted"/>
<evidence type="ECO:0000313" key="2">
    <source>
        <dbReference type="EMBL" id="KAJ3503420.1"/>
    </source>
</evidence>
<dbReference type="GO" id="GO:0005739">
    <property type="term" value="C:mitochondrion"/>
    <property type="evidence" value="ECO:0007669"/>
    <property type="project" value="GOC"/>
</dbReference>
<comment type="caution">
    <text evidence="2">The sequence shown here is derived from an EMBL/GenBank/DDBJ whole genome shotgun (WGS) entry which is preliminary data.</text>
</comment>
<gene>
    <name evidence="2" type="ORF">NLJ89_g8443</name>
</gene>
<reference evidence="2" key="1">
    <citation type="submission" date="2022-07" db="EMBL/GenBank/DDBJ databases">
        <title>Genome Sequence of Agrocybe chaxingu.</title>
        <authorList>
            <person name="Buettner E."/>
        </authorList>
    </citation>
    <scope>NUCLEOTIDE SEQUENCE</scope>
    <source>
        <strain evidence="2">MP-N11</strain>
    </source>
</reference>
<accession>A0A9W8JVF6</accession>
<dbReference type="GO" id="GO:0006122">
    <property type="term" value="P:mitochondrial electron transport, ubiquinol to cytochrome c"/>
    <property type="evidence" value="ECO:0007669"/>
    <property type="project" value="InterPro"/>
</dbReference>
<evidence type="ECO:0000256" key="1">
    <source>
        <dbReference type="SAM" id="Phobius"/>
    </source>
</evidence>